<dbReference type="PANTHER" id="PTHR45985">
    <property type="match status" value="1"/>
</dbReference>
<proteinExistence type="predicted"/>
<evidence type="ECO:0000256" key="1">
    <source>
        <dbReference type="SAM" id="Phobius"/>
    </source>
</evidence>
<comment type="caution">
    <text evidence="2">The sequence shown here is derived from an EMBL/GenBank/DDBJ whole genome shotgun (WGS) entry which is preliminary data.</text>
</comment>
<evidence type="ECO:0000313" key="2">
    <source>
        <dbReference type="EMBL" id="CAF0846389.1"/>
    </source>
</evidence>
<feature type="transmembrane region" description="Helical" evidence="1">
    <location>
        <begin position="439"/>
        <end position="457"/>
    </location>
</feature>
<sequence length="463" mass="54443">MPDRHRVALIGITQQRAINLEFDEKMKFNLIRQTTSHDQSYNDIEPCSSDRCRLPYCYCSNQTIPGGLTVRNTPQFIALSINGPLDEKNYDTLEEIFFSSKYFNPDGCPISGTVFLRGHNQTNYCLLRNVLQYGNIELGITSNSSECPTVDCRVKDKNDKSPYVTWRSYRFYNETIDYRRMISKLTGLRPSSIMGYRSPNYEVNNKQIHWHILREHQFLYDSTLITREWDSPYYKQQQPSPLTWPHTMDFEANYDCSQGCYTQSFPGLWTIPIHMYQDFDGRNCTTIGSDHCRVPRTPERFAQYLKHNLNRHLYSNHAPFVMAFDSYWLNEPYMGWRQEGLKLFIEHTLRHHPNDVYFVRMIDIINWMKQPVSLKQMKEGYLADIGLRAGCSEQHDVEIERKCIDEKEKKSSKSNATSQARSLLMIFDAVSEPLFRSDIVYYGTLSFFIFLIVTFIYDRIFAS</sequence>
<name>A0A813VPS6_ADIRI</name>
<dbReference type="Gene3D" id="3.20.20.370">
    <property type="entry name" value="Glycoside hydrolase/deacetylase"/>
    <property type="match status" value="1"/>
</dbReference>
<reference evidence="2" key="1">
    <citation type="submission" date="2021-02" db="EMBL/GenBank/DDBJ databases">
        <authorList>
            <person name="Nowell W R."/>
        </authorList>
    </citation>
    <scope>NUCLEOTIDE SEQUENCE</scope>
</reference>
<keyword evidence="1" id="KW-1133">Transmembrane helix</keyword>
<keyword evidence="1" id="KW-0472">Membrane</keyword>
<dbReference type="AlphaFoldDB" id="A0A813VPS6"/>
<dbReference type="PANTHER" id="PTHR45985:SF3">
    <property type="entry name" value="CHITIN DEACETYLASE-LIKE 4"/>
    <property type="match status" value="1"/>
</dbReference>
<dbReference type="Proteomes" id="UP000663852">
    <property type="component" value="Unassembled WGS sequence"/>
</dbReference>
<accession>A0A813VPS6</accession>
<dbReference type="SUPFAM" id="SSF88713">
    <property type="entry name" value="Glycoside hydrolase/deacetylase"/>
    <property type="match status" value="1"/>
</dbReference>
<dbReference type="GO" id="GO:0005975">
    <property type="term" value="P:carbohydrate metabolic process"/>
    <property type="evidence" value="ECO:0007669"/>
    <property type="project" value="InterPro"/>
</dbReference>
<dbReference type="InterPro" id="IPR011330">
    <property type="entry name" value="Glyco_hydro/deAcase_b/a-brl"/>
</dbReference>
<protein>
    <submittedName>
        <fullName evidence="2">Uncharacterized protein</fullName>
    </submittedName>
</protein>
<dbReference type="OrthoDB" id="504708at2759"/>
<gene>
    <name evidence="2" type="ORF">EDS130_LOCUS7091</name>
</gene>
<evidence type="ECO:0000313" key="3">
    <source>
        <dbReference type="Proteomes" id="UP000663852"/>
    </source>
</evidence>
<keyword evidence="1" id="KW-0812">Transmembrane</keyword>
<dbReference type="InterPro" id="IPR052740">
    <property type="entry name" value="CE4"/>
</dbReference>
<organism evidence="2 3">
    <name type="scientific">Adineta ricciae</name>
    <name type="common">Rotifer</name>
    <dbReference type="NCBI Taxonomy" id="249248"/>
    <lineage>
        <taxon>Eukaryota</taxon>
        <taxon>Metazoa</taxon>
        <taxon>Spiralia</taxon>
        <taxon>Gnathifera</taxon>
        <taxon>Rotifera</taxon>
        <taxon>Eurotatoria</taxon>
        <taxon>Bdelloidea</taxon>
        <taxon>Adinetida</taxon>
        <taxon>Adinetidae</taxon>
        <taxon>Adineta</taxon>
    </lineage>
</organism>
<dbReference type="EMBL" id="CAJNOJ010000021">
    <property type="protein sequence ID" value="CAF0846389.1"/>
    <property type="molecule type" value="Genomic_DNA"/>
</dbReference>